<dbReference type="RefSeq" id="XP_014681349.1">
    <property type="nucleotide sequence ID" value="XM_014825863.1"/>
</dbReference>
<evidence type="ECO:0000256" key="4">
    <source>
        <dbReference type="ARBA" id="ARBA00022989"/>
    </source>
</evidence>
<reference evidence="10" key="1">
    <citation type="submission" date="2025-08" db="UniProtKB">
        <authorList>
            <consortium name="RefSeq"/>
        </authorList>
    </citation>
    <scope>IDENTIFICATION</scope>
</reference>
<protein>
    <submittedName>
        <fullName evidence="10">Vang-like protein 2</fullName>
    </submittedName>
</protein>
<dbReference type="Pfam" id="PF06638">
    <property type="entry name" value="Strabismus"/>
    <property type="match status" value="2"/>
</dbReference>
<evidence type="ECO:0000313" key="10">
    <source>
        <dbReference type="RefSeq" id="XP_014681349.1"/>
    </source>
</evidence>
<evidence type="ECO:0000256" key="5">
    <source>
        <dbReference type="ARBA" id="ARBA00023136"/>
    </source>
</evidence>
<keyword evidence="2" id="KW-1003">Cell membrane</keyword>
<keyword evidence="4 8" id="KW-1133">Transmembrane helix</keyword>
<comment type="similarity">
    <text evidence="6">Belongs to the Vang family.</text>
</comment>
<dbReference type="PANTHER" id="PTHR20886">
    <property type="entry name" value="VANG-LIKE PROTEIN"/>
    <property type="match status" value="1"/>
</dbReference>
<dbReference type="Proteomes" id="UP000695022">
    <property type="component" value="Unplaced"/>
</dbReference>
<evidence type="ECO:0000256" key="3">
    <source>
        <dbReference type="ARBA" id="ARBA00022692"/>
    </source>
</evidence>
<feature type="transmembrane region" description="Helical" evidence="8">
    <location>
        <begin position="195"/>
        <end position="217"/>
    </location>
</feature>
<accession>A0ABM1FA78</accession>
<organism evidence="9 10">
    <name type="scientific">Priapulus caudatus</name>
    <name type="common">Priapulid worm</name>
    <dbReference type="NCBI Taxonomy" id="37621"/>
    <lineage>
        <taxon>Eukaryota</taxon>
        <taxon>Metazoa</taxon>
        <taxon>Ecdysozoa</taxon>
        <taxon>Scalidophora</taxon>
        <taxon>Priapulida</taxon>
        <taxon>Priapulimorpha</taxon>
        <taxon>Priapulimorphida</taxon>
        <taxon>Priapulidae</taxon>
        <taxon>Priapulus</taxon>
    </lineage>
</organism>
<feature type="transmembrane region" description="Helical" evidence="8">
    <location>
        <begin position="325"/>
        <end position="347"/>
    </location>
</feature>
<feature type="compositionally biased region" description="Basic residues" evidence="7">
    <location>
        <begin position="16"/>
        <end position="40"/>
    </location>
</feature>
<feature type="transmembrane region" description="Helical" evidence="8">
    <location>
        <begin position="255"/>
        <end position="275"/>
    </location>
</feature>
<evidence type="ECO:0000256" key="6">
    <source>
        <dbReference type="ARBA" id="ARBA00025718"/>
    </source>
</evidence>
<evidence type="ECO:0000313" key="9">
    <source>
        <dbReference type="Proteomes" id="UP000695022"/>
    </source>
</evidence>
<gene>
    <name evidence="10" type="primary">LOC106821170</name>
</gene>
<feature type="transmembrane region" description="Helical" evidence="8">
    <location>
        <begin position="114"/>
        <end position="137"/>
    </location>
</feature>
<evidence type="ECO:0000256" key="7">
    <source>
        <dbReference type="SAM" id="MobiDB-lite"/>
    </source>
</evidence>
<keyword evidence="5 8" id="KW-0472">Membrane</keyword>
<feature type="compositionally biased region" description="Basic and acidic residues" evidence="7">
    <location>
        <begin position="1"/>
        <end position="15"/>
    </location>
</feature>
<evidence type="ECO:0000256" key="8">
    <source>
        <dbReference type="SAM" id="Phobius"/>
    </source>
</evidence>
<keyword evidence="9" id="KW-1185">Reference proteome</keyword>
<name>A0ABM1FA78_PRICU</name>
<comment type="subcellular location">
    <subcellularLocation>
        <location evidence="1">Cell membrane</location>
        <topology evidence="1">Multi-pass membrane protein</topology>
    </subcellularLocation>
</comment>
<proteinExistence type="inferred from homology"/>
<dbReference type="InterPro" id="IPR009539">
    <property type="entry name" value="VANGL"/>
</dbReference>
<feature type="transmembrane region" description="Helical" evidence="8">
    <location>
        <begin position="223"/>
        <end position="243"/>
    </location>
</feature>
<keyword evidence="3 8" id="KW-0812">Transmembrane</keyword>
<dbReference type="PIRSF" id="PIRSF007991">
    <property type="entry name" value="Strabismus"/>
    <property type="match status" value="1"/>
</dbReference>
<sequence>MDVESVRSGHSERSNHSRRSHGSSGKHRRHGSHGRTKRTVRVNMGDADSSRMGEEMIEVQIIPQDDNWGENTTCITGNTSEAGGSFEDISKLSRDFDGGAGGGDRERAFRCAQFVGTSLAAVLAAFAFLTPVAFVLLPEFIDVPGLEQISCDAACEGLLMSLAFKLVIIIIIIIIVVVVVVYSCDAACEGLLMSLAFKLVIIIIIIIIVVVVVVYSCDAACEGLLMSLAFKLVILGIGAWAVFYRRPKATMPRVFVLRGIVLVFTFIFTFCYWLFFGVRILAGQPGYGGAPDLAVAAAAASDYYDADAVADAVAGLRRADAYHKVVQFAATFVDALLFVHYLAVVLIELRQLRTAYTVTVVRSPDGERRAYNVGQLSVQRAAAWLLEQYYRDFAAYNPYLDRAPSRRGKGDVPTTFKFYDIDGAGNNSLQGRSRAIMAASARRRDMSHNESPIDRALREHCRFFEGAVSYEANVVNVVLRECSEMVSTDPERKPSRDRPAIPMDPTEAAQAVFPSLARALQKYLRVTRQQPYYTLEAILEHLAICISHDMSPKAFLERYLQPCPAIFNEREYSRVQTWALVSDVAPSAALADGVVFQLKSGVGDVALLVHVRRVPHFNITEEVIDPKNNKFVLRLNSETSV</sequence>
<evidence type="ECO:0000256" key="1">
    <source>
        <dbReference type="ARBA" id="ARBA00004651"/>
    </source>
</evidence>
<dbReference type="GeneID" id="106821170"/>
<feature type="region of interest" description="Disordered" evidence="7">
    <location>
        <begin position="1"/>
        <end position="41"/>
    </location>
</feature>
<feature type="transmembrane region" description="Helical" evidence="8">
    <location>
        <begin position="157"/>
        <end position="183"/>
    </location>
</feature>
<evidence type="ECO:0000256" key="2">
    <source>
        <dbReference type="ARBA" id="ARBA00022475"/>
    </source>
</evidence>